<dbReference type="Proteomes" id="UP000245959">
    <property type="component" value="Unassembled WGS sequence"/>
</dbReference>
<sequence length="66" mass="7402">MPDTKTNISVQLTGTDGNIFNIIGKVRAALRQNGRSDLIKEFTDYITSSSSYEEALCRVMEYVIVK</sequence>
<evidence type="ECO:0000313" key="2">
    <source>
        <dbReference type="Proteomes" id="UP000245959"/>
    </source>
</evidence>
<dbReference type="GeneID" id="78296239"/>
<reference evidence="1 2" key="1">
    <citation type="submission" date="2018-04" db="EMBL/GenBank/DDBJ databases">
        <title>Genomic Encyclopedia of Type Strains, Phase IV (KMG-IV): sequencing the most valuable type-strain genomes for metagenomic binning, comparative biology and taxonomic classification.</title>
        <authorList>
            <person name="Goeker M."/>
        </authorList>
    </citation>
    <scope>NUCLEOTIDE SEQUENCE [LARGE SCALE GENOMIC DNA]</scope>
    <source>
        <strain evidence="1 2">DSM 14823</strain>
    </source>
</reference>
<dbReference type="AlphaFoldDB" id="A0A2U1AQG3"/>
<accession>A0A2U1AQG3</accession>
<keyword evidence="2" id="KW-1185">Reference proteome</keyword>
<proteinExistence type="predicted"/>
<protein>
    <submittedName>
        <fullName evidence="1">Uncharacterized protein</fullName>
    </submittedName>
</protein>
<name>A0A2U1AQG3_9BACT</name>
<organism evidence="1 2">
    <name type="scientific">Victivallis vadensis</name>
    <dbReference type="NCBI Taxonomy" id="172901"/>
    <lineage>
        <taxon>Bacteria</taxon>
        <taxon>Pseudomonadati</taxon>
        <taxon>Lentisphaerota</taxon>
        <taxon>Lentisphaeria</taxon>
        <taxon>Victivallales</taxon>
        <taxon>Victivallaceae</taxon>
        <taxon>Victivallis</taxon>
    </lineage>
</organism>
<dbReference type="EMBL" id="QEKH01000025">
    <property type="protein sequence ID" value="PVY38577.1"/>
    <property type="molecule type" value="Genomic_DNA"/>
</dbReference>
<dbReference type="RefSeq" id="WP_116884952.1">
    <property type="nucleotide sequence ID" value="NZ_CABMMC010000001.1"/>
</dbReference>
<comment type="caution">
    <text evidence="1">The sequence shown here is derived from an EMBL/GenBank/DDBJ whole genome shotgun (WGS) entry which is preliminary data.</text>
</comment>
<gene>
    <name evidence="1" type="ORF">C8D82_1252</name>
</gene>
<dbReference type="OrthoDB" id="1912389at2"/>
<evidence type="ECO:0000313" key="1">
    <source>
        <dbReference type="EMBL" id="PVY38577.1"/>
    </source>
</evidence>